<evidence type="ECO:0000313" key="3">
    <source>
        <dbReference type="EMBL" id="NRF70967.1"/>
    </source>
</evidence>
<name>A0ABX2EQJ4_9BURK</name>
<feature type="transmembrane region" description="Helical" evidence="2">
    <location>
        <begin position="27"/>
        <end position="49"/>
    </location>
</feature>
<sequence length="89" mass="9081">MNTSIPSHGAAPVAAPSRAGRWWQEPMMWLVVGGPLAVVIAASATAAIAMRAADTVVLQTPAPTALRPAVQARNHAAAPPPATDAPVKR</sequence>
<keyword evidence="2" id="KW-0812">Transmembrane</keyword>
<reference evidence="3 4" key="1">
    <citation type="submission" date="2020-05" db="EMBL/GenBank/DDBJ databases">
        <title>Aquincola sp. isolate from soil.</title>
        <authorList>
            <person name="Han J."/>
            <person name="Kim D.-U."/>
        </authorList>
    </citation>
    <scope>NUCLEOTIDE SEQUENCE [LARGE SCALE GENOMIC DNA]</scope>
    <source>
        <strain evidence="3 4">S2</strain>
    </source>
</reference>
<dbReference type="RefSeq" id="WP_173131215.1">
    <property type="nucleotide sequence ID" value="NZ_JABRWJ010000010.1"/>
</dbReference>
<evidence type="ECO:0000256" key="1">
    <source>
        <dbReference type="SAM" id="MobiDB-lite"/>
    </source>
</evidence>
<evidence type="ECO:0000313" key="4">
    <source>
        <dbReference type="Proteomes" id="UP000737171"/>
    </source>
</evidence>
<keyword evidence="2" id="KW-1133">Transmembrane helix</keyword>
<proteinExistence type="predicted"/>
<accession>A0ABX2EQJ4</accession>
<keyword evidence="2" id="KW-0472">Membrane</keyword>
<organism evidence="3 4">
    <name type="scientific">Pseudaquabacterium terrae</name>
    <dbReference type="NCBI Taxonomy" id="2732868"/>
    <lineage>
        <taxon>Bacteria</taxon>
        <taxon>Pseudomonadati</taxon>
        <taxon>Pseudomonadota</taxon>
        <taxon>Betaproteobacteria</taxon>
        <taxon>Burkholderiales</taxon>
        <taxon>Sphaerotilaceae</taxon>
        <taxon>Pseudaquabacterium</taxon>
    </lineage>
</organism>
<gene>
    <name evidence="3" type="ORF">HLB44_28570</name>
</gene>
<dbReference type="Proteomes" id="UP000737171">
    <property type="component" value="Unassembled WGS sequence"/>
</dbReference>
<feature type="region of interest" description="Disordered" evidence="1">
    <location>
        <begin position="68"/>
        <end position="89"/>
    </location>
</feature>
<comment type="caution">
    <text evidence="3">The sequence shown here is derived from an EMBL/GenBank/DDBJ whole genome shotgun (WGS) entry which is preliminary data.</text>
</comment>
<protein>
    <submittedName>
        <fullName evidence="3">Nitrogen fixation protein FixH</fullName>
    </submittedName>
</protein>
<dbReference type="EMBL" id="JABRWJ010000010">
    <property type="protein sequence ID" value="NRF70967.1"/>
    <property type="molecule type" value="Genomic_DNA"/>
</dbReference>
<evidence type="ECO:0000256" key="2">
    <source>
        <dbReference type="SAM" id="Phobius"/>
    </source>
</evidence>
<keyword evidence="4" id="KW-1185">Reference proteome</keyword>